<dbReference type="OrthoDB" id="2335338at2759"/>
<organism evidence="7">
    <name type="scientific">Hydra vulgaris</name>
    <name type="common">Hydra</name>
    <name type="synonym">Hydra attenuata</name>
    <dbReference type="NCBI Taxonomy" id="6087"/>
    <lineage>
        <taxon>Eukaryota</taxon>
        <taxon>Metazoa</taxon>
        <taxon>Cnidaria</taxon>
        <taxon>Hydrozoa</taxon>
        <taxon>Hydroidolina</taxon>
        <taxon>Anthoathecata</taxon>
        <taxon>Aplanulata</taxon>
        <taxon>Hydridae</taxon>
        <taxon>Hydra</taxon>
    </lineage>
</organism>
<dbReference type="InterPro" id="IPR019734">
    <property type="entry name" value="TPR_rpt"/>
</dbReference>
<feature type="non-terminal residue" evidence="7">
    <location>
        <position position="1"/>
    </location>
</feature>
<dbReference type="EMBL" id="HAAD01005709">
    <property type="protein sequence ID" value="CDG71941.1"/>
    <property type="molecule type" value="mRNA"/>
</dbReference>
<evidence type="ECO:0000259" key="6">
    <source>
        <dbReference type="Pfam" id="PF16546"/>
    </source>
</evidence>
<comment type="similarity">
    <text evidence="1">Belongs to the SGT family.</text>
</comment>
<gene>
    <name evidence="7" type="primary">SGTA</name>
</gene>
<dbReference type="SMART" id="SM00028">
    <property type="entry name" value="TPR"/>
    <property type="match status" value="3"/>
</dbReference>
<dbReference type="PANTHER" id="PTHR45831:SF2">
    <property type="entry name" value="LD24721P"/>
    <property type="match status" value="1"/>
</dbReference>
<evidence type="ECO:0000256" key="1">
    <source>
        <dbReference type="ARBA" id="ARBA00008175"/>
    </source>
</evidence>
<dbReference type="GO" id="GO:0072380">
    <property type="term" value="C:TRC complex"/>
    <property type="evidence" value="ECO:0007669"/>
    <property type="project" value="TreeGrafter"/>
</dbReference>
<dbReference type="Gene3D" id="1.20.5.420">
    <property type="entry name" value="Immunoglobulin FC, subunit C"/>
    <property type="match status" value="1"/>
</dbReference>
<dbReference type="PANTHER" id="PTHR45831">
    <property type="entry name" value="LD24721P"/>
    <property type="match status" value="1"/>
</dbReference>
<dbReference type="GO" id="GO:0060090">
    <property type="term" value="F:molecular adaptor activity"/>
    <property type="evidence" value="ECO:0007669"/>
    <property type="project" value="TreeGrafter"/>
</dbReference>
<dbReference type="InterPro" id="IPR047150">
    <property type="entry name" value="SGT"/>
</dbReference>
<dbReference type="PROSITE" id="PS50005">
    <property type="entry name" value="TPR"/>
    <property type="match status" value="2"/>
</dbReference>
<reference evidence="7" key="1">
    <citation type="journal article" date="2013" name="Genome Biol. Evol.">
        <title>Punctuated emergences of genetic and phenotypic innovations in eumetazoan, bilaterian, euteleostome, and hominidae ancestors.</title>
        <authorList>
            <person name="Wenger Y."/>
            <person name="Galliot B."/>
        </authorList>
    </citation>
    <scope>NUCLEOTIDE SEQUENCE</scope>
    <source>
        <tissue evidence="7">Whole animals</tissue>
    </source>
</reference>
<dbReference type="PROSITE" id="PS50293">
    <property type="entry name" value="TPR_REGION"/>
    <property type="match status" value="1"/>
</dbReference>
<feature type="repeat" description="TPR" evidence="4">
    <location>
        <begin position="149"/>
        <end position="182"/>
    </location>
</feature>
<dbReference type="Pfam" id="PF16546">
    <property type="entry name" value="SGTA_dimer"/>
    <property type="match status" value="1"/>
</dbReference>
<evidence type="ECO:0000313" key="7">
    <source>
        <dbReference type="EMBL" id="CDG71941.1"/>
    </source>
</evidence>
<keyword evidence="3 4" id="KW-0802">TPR repeat</keyword>
<feature type="compositionally biased region" description="Polar residues" evidence="5">
    <location>
        <begin position="183"/>
        <end position="203"/>
    </location>
</feature>
<dbReference type="SUPFAM" id="SSF48452">
    <property type="entry name" value="TPR-like"/>
    <property type="match status" value="1"/>
</dbReference>
<evidence type="ECO:0000256" key="3">
    <source>
        <dbReference type="ARBA" id="ARBA00022803"/>
    </source>
</evidence>
<feature type="region of interest" description="Disordered" evidence="5">
    <location>
        <begin position="255"/>
        <end position="298"/>
    </location>
</feature>
<dbReference type="InterPro" id="IPR032374">
    <property type="entry name" value="SGTA_dimer"/>
</dbReference>
<dbReference type="Pfam" id="PF13414">
    <property type="entry name" value="TPR_11"/>
    <property type="match status" value="1"/>
</dbReference>
<keyword evidence="2" id="KW-0677">Repeat</keyword>
<name>T2MIJ8_HYDVU</name>
<evidence type="ECO:0000256" key="4">
    <source>
        <dbReference type="PROSITE-ProRule" id="PRU00339"/>
    </source>
</evidence>
<dbReference type="AlphaFoldDB" id="T2MIJ8"/>
<dbReference type="Gene3D" id="1.25.40.10">
    <property type="entry name" value="Tetratricopeptide repeat domain"/>
    <property type="match status" value="1"/>
</dbReference>
<feature type="repeat" description="TPR" evidence="4">
    <location>
        <begin position="81"/>
        <end position="114"/>
    </location>
</feature>
<proteinExistence type="evidence at transcript level"/>
<accession>T2MIJ8</accession>
<dbReference type="InterPro" id="IPR011990">
    <property type="entry name" value="TPR-like_helical_dom_sf"/>
</dbReference>
<evidence type="ECO:0000256" key="2">
    <source>
        <dbReference type="ARBA" id="ARBA00022737"/>
    </source>
</evidence>
<dbReference type="Pfam" id="PF00515">
    <property type="entry name" value="TPR_1"/>
    <property type="match status" value="1"/>
</dbReference>
<feature type="region of interest" description="Disordered" evidence="5">
    <location>
        <begin position="321"/>
        <end position="345"/>
    </location>
</feature>
<feature type="domain" description="SGTA homodimerisation" evidence="6">
    <location>
        <begin position="6"/>
        <end position="50"/>
    </location>
</feature>
<evidence type="ECO:0000256" key="5">
    <source>
        <dbReference type="SAM" id="MobiDB-lite"/>
    </source>
</evidence>
<dbReference type="GO" id="GO:0006620">
    <property type="term" value="P:post-translational protein targeting to endoplasmic reticulum membrane"/>
    <property type="evidence" value="ECO:0007669"/>
    <property type="project" value="TreeGrafter"/>
</dbReference>
<sequence length="345" mass="37719">EYFNMSKKELAFSIVSFLKSEVESESLNADGIEGLEVAIQCIESAYGLEGFQPEHDINLLNVFSAATEKDSSKVLRDKLLADDLKNKGNDFMKTEQYDEAIDSYTKAIELDSKNAVYYCNRAAAWTKLNNNQRAILDCEHAINIDPTYSKAYGRLGLVYMTEKQFDKAVANYKKALSIEPSNQSYKNNLEQSERSLSGAKSTQPPTPNPANPLAGLDLGALLSNPAVMNMAQSFMQNPQMQNMFANLMGGAAVPSMGGAPSSAPIPPAAQTAPTTSTTQQNTFSSQHPTNIPISPDLDMGNIMNAASLFAEQMRQQNPELAANLSAQFQQGHQHRNPNPQNPPDK</sequence>
<dbReference type="GO" id="GO:0016020">
    <property type="term" value="C:membrane"/>
    <property type="evidence" value="ECO:0007669"/>
    <property type="project" value="TreeGrafter"/>
</dbReference>
<feature type="region of interest" description="Disordered" evidence="5">
    <location>
        <begin position="183"/>
        <end position="216"/>
    </location>
</feature>
<feature type="compositionally biased region" description="Low complexity" evidence="5">
    <location>
        <begin position="255"/>
        <end position="286"/>
    </location>
</feature>
<protein>
    <submittedName>
        <fullName evidence="7">Small glutamine-rich tetratricopeptide repeat-containing protein alpha</fullName>
    </submittedName>
</protein>